<proteinExistence type="inferred from homology"/>
<dbReference type="Pfam" id="PF02734">
    <property type="entry name" value="Dak2"/>
    <property type="match status" value="1"/>
</dbReference>
<evidence type="ECO:0000256" key="10">
    <source>
        <dbReference type="ARBA" id="ARBA00048898"/>
    </source>
</evidence>
<evidence type="ECO:0000256" key="5">
    <source>
        <dbReference type="ARBA" id="ARBA00022741"/>
    </source>
</evidence>
<evidence type="ECO:0000256" key="1">
    <source>
        <dbReference type="ARBA" id="ARBA00003264"/>
    </source>
</evidence>
<comment type="function">
    <text evidence="1">Catalyzes both the phosphorylation of dihydroxyacetone and of glyceraldehyde.</text>
</comment>
<dbReference type="GeneID" id="90036172"/>
<comment type="similarity">
    <text evidence="3">Belongs to the dihydroxyacetone kinase (DAK) family.</text>
</comment>
<dbReference type="PROSITE" id="PS51481">
    <property type="entry name" value="DHAK"/>
    <property type="match status" value="1"/>
</dbReference>
<evidence type="ECO:0000256" key="4">
    <source>
        <dbReference type="ARBA" id="ARBA00022679"/>
    </source>
</evidence>
<reference evidence="13 14" key="1">
    <citation type="submission" date="2024-03" db="EMBL/GenBank/DDBJ databases">
        <title>Genome-scale model development and genomic sequencing of the oleaginous clade Lipomyces.</title>
        <authorList>
            <consortium name="Lawrence Berkeley National Laboratory"/>
            <person name="Czajka J.J."/>
            <person name="Han Y."/>
            <person name="Kim J."/>
            <person name="Mondo S.J."/>
            <person name="Hofstad B.A."/>
            <person name="Robles A."/>
            <person name="Haridas S."/>
            <person name="Riley R."/>
            <person name="LaButti K."/>
            <person name="Pangilinan J."/>
            <person name="Andreopoulos W."/>
            <person name="Lipzen A."/>
            <person name="Yan J."/>
            <person name="Wang M."/>
            <person name="Ng V."/>
            <person name="Grigoriev I.V."/>
            <person name="Spatafora J.W."/>
            <person name="Magnuson J.K."/>
            <person name="Baker S.E."/>
            <person name="Pomraning K.R."/>
        </authorList>
    </citation>
    <scope>NUCLEOTIDE SEQUENCE [LARGE SCALE GENOMIC DNA]</scope>
    <source>
        <strain evidence="13 14">Phaff 52-87</strain>
    </source>
</reference>
<evidence type="ECO:0000256" key="9">
    <source>
        <dbReference type="ARBA" id="ARBA00047974"/>
    </source>
</evidence>
<sequence length="592" mass="61899">MSTKHFFADAPSLVIQHLTALVEANPALRLIADDRVVYDPAHDPSTLSIVSGGGSGHEPAWSGLVGKGLLAAAVNGPIFGSPSAKQVVTGIESVPSDKGSIIVITNYTGDRLHFGLALEKVRAKYPGKQFAILAATDDVALGRKRTGAVGRRGLAGNILVLKVLGGAAAAGVSFDKAVAVGTAINANTVTIGSSLDHCHVPGRQNHETLPDDVLILGMGIHNEPGLRKLSPLPTIQELLSEMVRYLVDPNDEERAYVKFDKGDDVVLLINNFGGLSALETGAITYQTLDVLKKEWDIAPIRVFSDSFESSLNGPGFSATLLNLTKAAAELGVPTAEVIAYLDAPTTAPSFPKPYRASSAASVNGTSNGVAKETTSAAEVDRPDFTADSKLIESMLRKACTRAIDSEPSLTKWDMIMGDGDCGDGVKAVSTAILKLLDAKPVSNSILGALELVGEAVDDMGGTLGAIFGILVAALATAVTRRATAGKLEMTPAIWGECAHEALASLMTHTAAREGDRTVMDVLIPFCNSLYKSKDLATAVQAAKNAAEGTWDMKPKFGRATYVTGGDDDGRIPPDPGAWAVYEMVEGLLEGSA</sequence>
<dbReference type="InterPro" id="IPR004007">
    <property type="entry name" value="DhaL_dom"/>
</dbReference>
<keyword evidence="5" id="KW-0547">Nucleotide-binding</keyword>
<feature type="domain" description="DhaL" evidence="11">
    <location>
        <begin position="389"/>
        <end position="589"/>
    </location>
</feature>
<dbReference type="InterPro" id="IPR012734">
    <property type="entry name" value="DhaK_ATP"/>
</dbReference>
<dbReference type="InterPro" id="IPR050861">
    <property type="entry name" value="Dihydroxyacetone_Kinase"/>
</dbReference>
<evidence type="ECO:0000256" key="2">
    <source>
        <dbReference type="ARBA" id="ARBA00004778"/>
    </source>
</evidence>
<comment type="catalytic activity">
    <reaction evidence="9">
        <text>D-glyceraldehyde + ATP = D-glyceraldehyde 3-phosphate + ADP + H(+)</text>
        <dbReference type="Rhea" id="RHEA:13941"/>
        <dbReference type="ChEBI" id="CHEBI:15378"/>
        <dbReference type="ChEBI" id="CHEBI:17378"/>
        <dbReference type="ChEBI" id="CHEBI:30616"/>
        <dbReference type="ChEBI" id="CHEBI:59776"/>
        <dbReference type="ChEBI" id="CHEBI:456216"/>
        <dbReference type="EC" id="2.7.1.28"/>
    </reaction>
</comment>
<dbReference type="Proteomes" id="UP001498771">
    <property type="component" value="Unassembled WGS sequence"/>
</dbReference>
<evidence type="ECO:0000313" key="13">
    <source>
        <dbReference type="EMBL" id="KAK7204981.1"/>
    </source>
</evidence>
<evidence type="ECO:0000313" key="14">
    <source>
        <dbReference type="Proteomes" id="UP001498771"/>
    </source>
</evidence>
<dbReference type="PANTHER" id="PTHR28629:SF1">
    <property type="entry name" value="YALI0F01606P"/>
    <property type="match status" value="1"/>
</dbReference>
<dbReference type="PROSITE" id="PS51480">
    <property type="entry name" value="DHAL"/>
    <property type="match status" value="1"/>
</dbReference>
<dbReference type="SUPFAM" id="SSF82549">
    <property type="entry name" value="DAK1/DegV-like"/>
    <property type="match status" value="1"/>
</dbReference>
<dbReference type="SMART" id="SM01120">
    <property type="entry name" value="Dak2"/>
    <property type="match status" value="1"/>
</dbReference>
<dbReference type="Pfam" id="PF02733">
    <property type="entry name" value="Dak1"/>
    <property type="match status" value="1"/>
</dbReference>
<name>A0ABR1F560_9ASCO</name>
<dbReference type="InterPro" id="IPR004006">
    <property type="entry name" value="DhaK_dom"/>
</dbReference>
<keyword evidence="6" id="KW-0418">Kinase</keyword>
<protein>
    <submittedName>
        <fullName evidence="13">Dak1 domain-containing protein</fullName>
    </submittedName>
</protein>
<dbReference type="InterPro" id="IPR036117">
    <property type="entry name" value="DhaL_dom_sf"/>
</dbReference>
<accession>A0ABR1F560</accession>
<comment type="catalytic activity">
    <reaction evidence="10">
        <text>dihydroxyacetone + ATP = dihydroxyacetone phosphate + ADP + H(+)</text>
        <dbReference type="Rhea" id="RHEA:15773"/>
        <dbReference type="ChEBI" id="CHEBI:15378"/>
        <dbReference type="ChEBI" id="CHEBI:16016"/>
        <dbReference type="ChEBI" id="CHEBI:30616"/>
        <dbReference type="ChEBI" id="CHEBI:57642"/>
        <dbReference type="ChEBI" id="CHEBI:456216"/>
        <dbReference type="EC" id="2.7.1.29"/>
    </reaction>
</comment>
<keyword evidence="8" id="KW-0067">ATP-binding</keyword>
<evidence type="ECO:0000259" key="11">
    <source>
        <dbReference type="PROSITE" id="PS51480"/>
    </source>
</evidence>
<dbReference type="PANTHER" id="PTHR28629">
    <property type="entry name" value="TRIOKINASE/FMN CYCLASE"/>
    <property type="match status" value="1"/>
</dbReference>
<keyword evidence="14" id="KW-1185">Reference proteome</keyword>
<dbReference type="EMBL" id="JBBJBU010000006">
    <property type="protein sequence ID" value="KAK7204981.1"/>
    <property type="molecule type" value="Genomic_DNA"/>
</dbReference>
<dbReference type="NCBIfam" id="TIGR02361">
    <property type="entry name" value="dak_ATP"/>
    <property type="match status" value="1"/>
</dbReference>
<dbReference type="Gene3D" id="1.25.40.340">
    <property type="match status" value="1"/>
</dbReference>
<evidence type="ECO:0000259" key="12">
    <source>
        <dbReference type="PROSITE" id="PS51481"/>
    </source>
</evidence>
<dbReference type="Gene3D" id="3.40.50.10440">
    <property type="entry name" value="Dihydroxyacetone kinase, domain 1"/>
    <property type="match status" value="1"/>
</dbReference>
<evidence type="ECO:0000256" key="6">
    <source>
        <dbReference type="ARBA" id="ARBA00022777"/>
    </source>
</evidence>
<dbReference type="RefSeq" id="XP_064768014.1">
    <property type="nucleotide sequence ID" value="XM_064910660.1"/>
</dbReference>
<dbReference type="Gene3D" id="3.30.1180.20">
    <property type="entry name" value="Dihydroxyacetone kinase, domain 2"/>
    <property type="match status" value="1"/>
</dbReference>
<gene>
    <name evidence="13" type="ORF">BZA70DRAFT_248117</name>
</gene>
<keyword evidence="7" id="KW-0319">Glycerol metabolism</keyword>
<organism evidence="13 14">
    <name type="scientific">Myxozyma melibiosi</name>
    <dbReference type="NCBI Taxonomy" id="54550"/>
    <lineage>
        <taxon>Eukaryota</taxon>
        <taxon>Fungi</taxon>
        <taxon>Dikarya</taxon>
        <taxon>Ascomycota</taxon>
        <taxon>Saccharomycotina</taxon>
        <taxon>Lipomycetes</taxon>
        <taxon>Lipomycetales</taxon>
        <taxon>Lipomycetaceae</taxon>
        <taxon>Myxozyma</taxon>
    </lineage>
</organism>
<dbReference type="SUPFAM" id="SSF101473">
    <property type="entry name" value="DhaL-like"/>
    <property type="match status" value="1"/>
</dbReference>
<evidence type="ECO:0000256" key="3">
    <source>
        <dbReference type="ARBA" id="ARBA00008757"/>
    </source>
</evidence>
<comment type="pathway">
    <text evidence="2">Polyol metabolism; glycerol fermentation; glycerone phosphate from glycerol (oxidative route): step 2/2.</text>
</comment>
<feature type="domain" description="DhaK" evidence="12">
    <location>
        <begin position="9"/>
        <end position="350"/>
    </location>
</feature>
<evidence type="ECO:0000256" key="8">
    <source>
        <dbReference type="ARBA" id="ARBA00022840"/>
    </source>
</evidence>
<keyword evidence="4" id="KW-0808">Transferase</keyword>
<comment type="caution">
    <text evidence="13">The sequence shown here is derived from an EMBL/GenBank/DDBJ whole genome shotgun (WGS) entry which is preliminary data.</text>
</comment>
<evidence type="ECO:0000256" key="7">
    <source>
        <dbReference type="ARBA" id="ARBA00022798"/>
    </source>
</evidence>